<protein>
    <submittedName>
        <fullName evidence="2">Uncharacterized protein</fullName>
    </submittedName>
</protein>
<evidence type="ECO:0000313" key="3">
    <source>
        <dbReference type="Proteomes" id="UP000034952"/>
    </source>
</evidence>
<dbReference type="EMBL" id="LBPY01000005">
    <property type="protein sequence ID" value="KKP66587.1"/>
    <property type="molecule type" value="Genomic_DNA"/>
</dbReference>
<reference evidence="2 3" key="1">
    <citation type="journal article" date="2015" name="Nature">
        <title>rRNA introns, odd ribosomes, and small enigmatic genomes across a large radiation of phyla.</title>
        <authorList>
            <person name="Brown C.T."/>
            <person name="Hug L.A."/>
            <person name="Thomas B.C."/>
            <person name="Sharon I."/>
            <person name="Castelle C.J."/>
            <person name="Singh A."/>
            <person name="Wilkins M.J."/>
            <person name="Williams K.H."/>
            <person name="Banfield J.F."/>
        </authorList>
    </citation>
    <scope>NUCLEOTIDE SEQUENCE [LARGE SCALE GENOMIC DNA]</scope>
</reference>
<dbReference type="Proteomes" id="UP000034952">
    <property type="component" value="Unassembled WGS sequence"/>
</dbReference>
<evidence type="ECO:0000313" key="2">
    <source>
        <dbReference type="EMBL" id="KKP66587.1"/>
    </source>
</evidence>
<dbReference type="AlphaFoldDB" id="A0A0G0EH76"/>
<keyword evidence="1" id="KW-1133">Transmembrane helix</keyword>
<proteinExistence type="predicted"/>
<keyword evidence="1" id="KW-0472">Membrane</keyword>
<accession>A0A0G0EH76</accession>
<gene>
    <name evidence="2" type="ORF">UR64_C0005G0049</name>
</gene>
<organism evidence="2 3">
    <name type="scientific">Candidatus Nomurabacteria bacterium GW2011_GWE1_35_16</name>
    <dbReference type="NCBI Taxonomy" id="1618761"/>
    <lineage>
        <taxon>Bacteria</taxon>
        <taxon>Candidatus Nomuraibacteriota</taxon>
    </lineage>
</organism>
<name>A0A0G0EH76_9BACT</name>
<keyword evidence="1" id="KW-0812">Transmembrane</keyword>
<evidence type="ECO:0000256" key="1">
    <source>
        <dbReference type="SAM" id="Phobius"/>
    </source>
</evidence>
<comment type="caution">
    <text evidence="2">The sequence shown here is derived from an EMBL/GenBank/DDBJ whole genome shotgun (WGS) entry which is preliminary data.</text>
</comment>
<sequence>MKKKILNVFICLGLVCVFVYFLIISKDSLFFEEIIFGEISLIVIFSAYKKIRKVQSDIYNEVKKIKLASEKFRQKYLYLEELNSSSEYPKDLTRMKMIHNQEDYEEEILDYNKFMGKYPKFLVRLILNKVN</sequence>
<feature type="transmembrane region" description="Helical" evidence="1">
    <location>
        <begin position="5"/>
        <end position="23"/>
    </location>
</feature>
<feature type="transmembrane region" description="Helical" evidence="1">
    <location>
        <begin position="29"/>
        <end position="48"/>
    </location>
</feature>